<dbReference type="CDD" id="cd11072">
    <property type="entry name" value="CYP71-like"/>
    <property type="match status" value="1"/>
</dbReference>
<keyword evidence="3" id="KW-0812">Transmembrane</keyword>
<dbReference type="eggNOG" id="KOG0156">
    <property type="taxonomic scope" value="Eukaryota"/>
</dbReference>
<dbReference type="InterPro" id="IPR002401">
    <property type="entry name" value="Cyt_P450_E_grp-I"/>
</dbReference>
<dbReference type="SUPFAM" id="SSF48264">
    <property type="entry name" value="Cytochrome P450"/>
    <property type="match status" value="1"/>
</dbReference>
<gene>
    <name evidence="10" type="ORF">ARALYDRAFT_662336</name>
</gene>
<accession>D7M3T4</accession>
<comment type="subcellular location">
    <subcellularLocation>
        <location evidence="1">Membrane</location>
        <topology evidence="1">Single-pass membrane protein</topology>
    </subcellularLocation>
</comment>
<dbReference type="Gene3D" id="1.10.630.10">
    <property type="entry name" value="Cytochrome P450"/>
    <property type="match status" value="1"/>
</dbReference>
<evidence type="ECO:0000256" key="2">
    <source>
        <dbReference type="ARBA" id="ARBA00010617"/>
    </source>
</evidence>
<reference evidence="11" key="1">
    <citation type="journal article" date="2011" name="Nat. Genet.">
        <title>The Arabidopsis lyrata genome sequence and the basis of rapid genome size change.</title>
        <authorList>
            <person name="Hu T.T."/>
            <person name="Pattyn P."/>
            <person name="Bakker E.G."/>
            <person name="Cao J."/>
            <person name="Cheng J.-F."/>
            <person name="Clark R.M."/>
            <person name="Fahlgren N."/>
            <person name="Fawcett J.A."/>
            <person name="Grimwood J."/>
            <person name="Gundlach H."/>
            <person name="Haberer G."/>
            <person name="Hollister J.D."/>
            <person name="Ossowski S."/>
            <person name="Ottilar R.P."/>
            <person name="Salamov A.A."/>
            <person name="Schneeberger K."/>
            <person name="Spannagl M."/>
            <person name="Wang X."/>
            <person name="Yang L."/>
            <person name="Nasrallah M.E."/>
            <person name="Bergelson J."/>
            <person name="Carrington J.C."/>
            <person name="Gaut B.S."/>
            <person name="Schmutz J."/>
            <person name="Mayer K.F.X."/>
            <person name="Van de Peer Y."/>
            <person name="Grigoriev I.V."/>
            <person name="Nordborg M."/>
            <person name="Weigel D."/>
            <person name="Guo Y.-L."/>
        </authorList>
    </citation>
    <scope>NUCLEOTIDE SEQUENCE [LARGE SCALE GENOMIC DNA]</scope>
    <source>
        <strain evidence="11">cv. MN47</strain>
    </source>
</reference>
<dbReference type="GO" id="GO:0016705">
    <property type="term" value="F:oxidoreductase activity, acting on paired donors, with incorporation or reduction of molecular oxygen"/>
    <property type="evidence" value="ECO:0007669"/>
    <property type="project" value="InterPro"/>
</dbReference>
<keyword evidence="8 9" id="KW-0349">Heme</keyword>
<dbReference type="PRINTS" id="PR00385">
    <property type="entry name" value="P450"/>
</dbReference>
<dbReference type="GO" id="GO:0005506">
    <property type="term" value="F:iron ion binding"/>
    <property type="evidence" value="ECO:0007669"/>
    <property type="project" value="InterPro"/>
</dbReference>
<dbReference type="Pfam" id="PF00067">
    <property type="entry name" value="p450"/>
    <property type="match status" value="1"/>
</dbReference>
<comment type="similarity">
    <text evidence="2 9">Belongs to the cytochrome P450 family.</text>
</comment>
<dbReference type="Gramene" id="Al_scaffold_0006_2401">
    <property type="protein sequence ID" value="Al_scaffold_0006_2401"/>
    <property type="gene ID" value="Al_scaffold_0006_2401"/>
</dbReference>
<dbReference type="STRING" id="81972.D7M3T4"/>
<evidence type="ECO:0000313" key="10">
    <source>
        <dbReference type="EMBL" id="EFH50493.1"/>
    </source>
</evidence>
<dbReference type="PANTHER" id="PTHR47955:SF15">
    <property type="entry name" value="CYTOCHROME P450 71A2-LIKE"/>
    <property type="match status" value="1"/>
</dbReference>
<dbReference type="KEGG" id="aly:9310301"/>
<keyword evidence="7" id="KW-0472">Membrane</keyword>
<dbReference type="Proteomes" id="UP000008694">
    <property type="component" value="Unassembled WGS sequence"/>
</dbReference>
<evidence type="ECO:0000256" key="5">
    <source>
        <dbReference type="ARBA" id="ARBA00022989"/>
    </source>
</evidence>
<evidence type="ECO:0000256" key="7">
    <source>
        <dbReference type="ARBA" id="ARBA00023136"/>
    </source>
</evidence>
<dbReference type="OrthoDB" id="1470350at2759"/>
<dbReference type="PROSITE" id="PS00086">
    <property type="entry name" value="CYTOCHROME_P450"/>
    <property type="match status" value="1"/>
</dbReference>
<keyword evidence="5" id="KW-1133">Transmembrane helix</keyword>
<dbReference type="InterPro" id="IPR036396">
    <property type="entry name" value="Cyt_P450_sf"/>
</dbReference>
<comment type="cofactor">
    <cofactor evidence="8">
        <name>heme</name>
        <dbReference type="ChEBI" id="CHEBI:30413"/>
    </cofactor>
</comment>
<protein>
    <submittedName>
        <fullName evidence="10">Predicted protein</fullName>
    </submittedName>
</protein>
<dbReference type="InterPro" id="IPR017972">
    <property type="entry name" value="Cyt_P450_CS"/>
</dbReference>
<dbReference type="InterPro" id="IPR001128">
    <property type="entry name" value="Cyt_P450"/>
</dbReference>
<evidence type="ECO:0000256" key="4">
    <source>
        <dbReference type="ARBA" id="ARBA00022723"/>
    </source>
</evidence>
<dbReference type="AlphaFoldDB" id="D7M3T4"/>
<evidence type="ECO:0000313" key="11">
    <source>
        <dbReference type="Proteomes" id="UP000008694"/>
    </source>
</evidence>
<evidence type="ECO:0000256" key="1">
    <source>
        <dbReference type="ARBA" id="ARBA00004167"/>
    </source>
</evidence>
<evidence type="ECO:0000256" key="3">
    <source>
        <dbReference type="ARBA" id="ARBA00022692"/>
    </source>
</evidence>
<feature type="binding site" description="axial binding residue" evidence="8">
    <location>
        <position position="439"/>
    </location>
    <ligand>
        <name>heme</name>
        <dbReference type="ChEBI" id="CHEBI:30413"/>
    </ligand>
    <ligandPart>
        <name>Fe</name>
        <dbReference type="ChEBI" id="CHEBI:18248"/>
    </ligandPart>
</feature>
<evidence type="ECO:0000256" key="6">
    <source>
        <dbReference type="ARBA" id="ARBA00023004"/>
    </source>
</evidence>
<dbReference type="HOGENOM" id="CLU_001570_4_0_1"/>
<dbReference type="GO" id="GO:0020037">
    <property type="term" value="F:heme binding"/>
    <property type="evidence" value="ECO:0007669"/>
    <property type="project" value="InterPro"/>
</dbReference>
<evidence type="ECO:0000256" key="8">
    <source>
        <dbReference type="PIRSR" id="PIRSR602401-1"/>
    </source>
</evidence>
<organism evidence="11">
    <name type="scientific">Arabidopsis lyrata subsp. lyrata</name>
    <name type="common">Lyre-leaved rock-cress</name>
    <dbReference type="NCBI Taxonomy" id="81972"/>
    <lineage>
        <taxon>Eukaryota</taxon>
        <taxon>Viridiplantae</taxon>
        <taxon>Streptophyta</taxon>
        <taxon>Embryophyta</taxon>
        <taxon>Tracheophyta</taxon>
        <taxon>Spermatophyta</taxon>
        <taxon>Magnoliopsida</taxon>
        <taxon>eudicotyledons</taxon>
        <taxon>Gunneridae</taxon>
        <taxon>Pentapetalae</taxon>
        <taxon>rosids</taxon>
        <taxon>malvids</taxon>
        <taxon>Brassicales</taxon>
        <taxon>Brassicaceae</taxon>
        <taxon>Camelineae</taxon>
        <taxon>Arabidopsis</taxon>
    </lineage>
</organism>
<dbReference type="PRINTS" id="PR00463">
    <property type="entry name" value="EP450I"/>
</dbReference>
<evidence type="ECO:0000256" key="9">
    <source>
        <dbReference type="RuleBase" id="RU000461"/>
    </source>
</evidence>
<dbReference type="GO" id="GO:0004497">
    <property type="term" value="F:monooxygenase activity"/>
    <property type="evidence" value="ECO:0007669"/>
    <property type="project" value="UniProtKB-KW"/>
</dbReference>
<proteinExistence type="inferred from homology"/>
<keyword evidence="4 8" id="KW-0479">Metal-binding</keyword>
<name>D7M3T4_ARALL</name>
<keyword evidence="9" id="KW-0560">Oxidoreductase</keyword>
<dbReference type="PANTHER" id="PTHR47955">
    <property type="entry name" value="CYTOCHROME P450 FAMILY 71 PROTEIN"/>
    <property type="match status" value="1"/>
</dbReference>
<sequence length="496" mass="56818">MEMIIISVCLATILAFLLLKPLLNRTAVKVNLPPSPWRVPVIGNLHQLSLHPHRSLRSLSHRYGPLMLLHFGRVPILVVSSSDVAHDLLKTYDLKVANRPQLKVVNKLFNGGREVAFSPYGEYWRQMKSVCIIHLLNKKMVQSFEKVREEEISVMMERVEKASSDSSPLNLSELLITLTSDVTSRVSFGRKHSNEESMSDFKNQVRKIMELVGEYPVSEYIPCLAWIDKIRGLDDKTEEVSKNFGDLMDKVVQEHLDSKDKPTMDFVDILLSFERQNKDGIEIRRSDIKFIILDMFLGGTATTYALLEWTMTELIRHPECMKKLQDEICGDETKLNIYRSQEEVEDMKYLKAVIKEGLRLHLPFPLLVPRLLTEDVKLKGYDIAAGTQVIINAWAIQRDTVTWGMDAEEFRPERHLDSPLDFRGTNFEYIPFGSGRRICPGIGFAMALVEVTLANLVNRFNWRMDVRFSGDEYDLAEAPGIDVCRKFPLIVFPSNA</sequence>
<keyword evidence="9" id="KW-0503">Monooxygenase</keyword>
<dbReference type="EMBL" id="GL348718">
    <property type="protein sequence ID" value="EFH50493.1"/>
    <property type="molecule type" value="Genomic_DNA"/>
</dbReference>
<dbReference type="GO" id="GO:0016020">
    <property type="term" value="C:membrane"/>
    <property type="evidence" value="ECO:0007669"/>
    <property type="project" value="UniProtKB-SubCell"/>
</dbReference>
<dbReference type="FunFam" id="1.10.630.10:FF:000011">
    <property type="entry name" value="Cytochrome P450 83B1"/>
    <property type="match status" value="1"/>
</dbReference>
<keyword evidence="6 8" id="KW-0408">Iron</keyword>
<keyword evidence="11" id="KW-1185">Reference proteome</keyword>